<evidence type="ECO:0000256" key="3">
    <source>
        <dbReference type="ARBA" id="ARBA00023125"/>
    </source>
</evidence>
<dbReference type="SUPFAM" id="SSF56349">
    <property type="entry name" value="DNA breaking-rejoining enzymes"/>
    <property type="match status" value="1"/>
</dbReference>
<dbReference type="Gene3D" id="1.10.150.130">
    <property type="match status" value="1"/>
</dbReference>
<organism evidence="8 9">
    <name type="scientific">Candidatus Desulfovibrio intestinavium</name>
    <dbReference type="NCBI Taxonomy" id="2838534"/>
    <lineage>
        <taxon>Bacteria</taxon>
        <taxon>Pseudomonadati</taxon>
        <taxon>Thermodesulfobacteriota</taxon>
        <taxon>Desulfovibrionia</taxon>
        <taxon>Desulfovibrionales</taxon>
        <taxon>Desulfovibrionaceae</taxon>
        <taxon>Desulfovibrio</taxon>
    </lineage>
</organism>
<feature type="domain" description="Core-binding (CB)" evidence="7">
    <location>
        <begin position="99"/>
        <end position="180"/>
    </location>
</feature>
<dbReference type="InterPro" id="IPR038488">
    <property type="entry name" value="Integrase_DNA-bd_sf"/>
</dbReference>
<dbReference type="InterPro" id="IPR011010">
    <property type="entry name" value="DNA_brk_join_enz"/>
</dbReference>
<evidence type="ECO:0000256" key="5">
    <source>
        <dbReference type="PROSITE-ProRule" id="PRU01248"/>
    </source>
</evidence>
<dbReference type="PROSITE" id="PS51898">
    <property type="entry name" value="TYR_RECOMBINASE"/>
    <property type="match status" value="1"/>
</dbReference>
<dbReference type="GO" id="GO:0003677">
    <property type="term" value="F:DNA binding"/>
    <property type="evidence" value="ECO:0007669"/>
    <property type="project" value="UniProtKB-UniRule"/>
</dbReference>
<evidence type="ECO:0000256" key="2">
    <source>
        <dbReference type="ARBA" id="ARBA00022908"/>
    </source>
</evidence>
<evidence type="ECO:0000259" key="7">
    <source>
        <dbReference type="PROSITE" id="PS51900"/>
    </source>
</evidence>
<accession>A0A9D2KQV4</accession>
<proteinExistence type="inferred from homology"/>
<dbReference type="InterPro" id="IPR010998">
    <property type="entry name" value="Integrase_recombinase_N"/>
</dbReference>
<dbReference type="Gene3D" id="1.10.443.10">
    <property type="entry name" value="Intergrase catalytic core"/>
    <property type="match status" value="1"/>
</dbReference>
<dbReference type="InterPro" id="IPR002104">
    <property type="entry name" value="Integrase_catalytic"/>
</dbReference>
<dbReference type="PANTHER" id="PTHR30629:SF2">
    <property type="entry name" value="PROPHAGE INTEGRASE INTS-RELATED"/>
    <property type="match status" value="1"/>
</dbReference>
<protein>
    <submittedName>
        <fullName evidence="8">Integrase arm-type DNA-binding domain-containing protein</fullName>
    </submittedName>
</protein>
<dbReference type="InterPro" id="IPR025166">
    <property type="entry name" value="Integrase_DNA_bind_dom"/>
</dbReference>
<dbReference type="InterPro" id="IPR053876">
    <property type="entry name" value="Phage_int_M"/>
</dbReference>
<gene>
    <name evidence="8" type="ORF">H9784_01300</name>
</gene>
<dbReference type="CDD" id="cd00801">
    <property type="entry name" value="INT_P4_C"/>
    <property type="match status" value="1"/>
</dbReference>
<dbReference type="Pfam" id="PF00589">
    <property type="entry name" value="Phage_integrase"/>
    <property type="match status" value="1"/>
</dbReference>
<evidence type="ECO:0000259" key="6">
    <source>
        <dbReference type="PROSITE" id="PS51898"/>
    </source>
</evidence>
<feature type="domain" description="Tyr recombinase" evidence="6">
    <location>
        <begin position="203"/>
        <end position="383"/>
    </location>
</feature>
<evidence type="ECO:0000313" key="8">
    <source>
        <dbReference type="EMBL" id="HJA78195.1"/>
    </source>
</evidence>
<dbReference type="GO" id="GO:0006310">
    <property type="term" value="P:DNA recombination"/>
    <property type="evidence" value="ECO:0007669"/>
    <property type="project" value="UniProtKB-KW"/>
</dbReference>
<dbReference type="InterPro" id="IPR044068">
    <property type="entry name" value="CB"/>
</dbReference>
<keyword evidence="2" id="KW-0229">DNA integration</keyword>
<dbReference type="Pfam" id="PF22022">
    <property type="entry name" value="Phage_int_M"/>
    <property type="match status" value="1"/>
</dbReference>
<evidence type="ECO:0000256" key="1">
    <source>
        <dbReference type="ARBA" id="ARBA00008857"/>
    </source>
</evidence>
<comment type="caution">
    <text evidence="8">The sequence shown here is derived from an EMBL/GenBank/DDBJ whole genome shotgun (WGS) entry which is preliminary data.</text>
</comment>
<dbReference type="EMBL" id="DWZD01000011">
    <property type="protein sequence ID" value="HJA78195.1"/>
    <property type="molecule type" value="Genomic_DNA"/>
</dbReference>
<dbReference type="GO" id="GO:0015074">
    <property type="term" value="P:DNA integration"/>
    <property type="evidence" value="ECO:0007669"/>
    <property type="project" value="UniProtKB-KW"/>
</dbReference>
<comment type="similarity">
    <text evidence="1">Belongs to the 'phage' integrase family.</text>
</comment>
<dbReference type="Pfam" id="PF13356">
    <property type="entry name" value="Arm-DNA-bind_3"/>
    <property type="match status" value="1"/>
</dbReference>
<dbReference type="AlphaFoldDB" id="A0A9D2KQV4"/>
<dbReference type="PROSITE" id="PS51900">
    <property type="entry name" value="CB"/>
    <property type="match status" value="1"/>
</dbReference>
<keyword evidence="4" id="KW-0233">DNA recombination</keyword>
<dbReference type="Gene3D" id="3.30.160.390">
    <property type="entry name" value="Integrase, DNA-binding domain"/>
    <property type="match status" value="1"/>
</dbReference>
<reference evidence="8" key="2">
    <citation type="submission" date="2021-04" db="EMBL/GenBank/DDBJ databases">
        <authorList>
            <person name="Gilroy R."/>
        </authorList>
    </citation>
    <scope>NUCLEOTIDE SEQUENCE</scope>
    <source>
        <strain evidence="8">5032</strain>
    </source>
</reference>
<sequence>MPGKLTDTAVRTAKPKPKPYKLADGHGLYLEVAPSGGKWWRLKYRLAGKEKRLSLGVYPAVSLKEARARAAVAKEQLARGLDPSAERRAAKIEAAAAVNTFEHVARDWFARQKDGWTPRHAVTVLRRLEGHVFPVLGSRPIAELGAPDFLAVLRRVEASGHIETARRVAQICGQVTRYARLFGIVQADAASGLSEVLTTRQARHFATITEPGEVGTLLRAIDDYQGEPSTCHALRILPYVFVRSSELRCAVWDELDLDAAMWVIPAERMKMRRQHVVPLARQVVALFQSMRQFSGGGRLVFPGLASRTRPLSDVGLLNALRRMGYARGEMTVHGFRSLASTLLNGQGYPPDWIEAQLAHAERNSVRDAYNRAQYLPERRKMMQEWADYLDSLREQTGKG</sequence>
<dbReference type="InterPro" id="IPR050808">
    <property type="entry name" value="Phage_Integrase"/>
</dbReference>
<name>A0A9D2KQV4_9BACT</name>
<dbReference type="InterPro" id="IPR013762">
    <property type="entry name" value="Integrase-like_cat_sf"/>
</dbReference>
<dbReference type="Proteomes" id="UP000823821">
    <property type="component" value="Unassembled WGS sequence"/>
</dbReference>
<reference evidence="8" key="1">
    <citation type="journal article" date="2021" name="PeerJ">
        <title>Extensive microbial diversity within the chicken gut microbiome revealed by metagenomics and culture.</title>
        <authorList>
            <person name="Gilroy R."/>
            <person name="Ravi A."/>
            <person name="Getino M."/>
            <person name="Pursley I."/>
            <person name="Horton D.L."/>
            <person name="Alikhan N.F."/>
            <person name="Baker D."/>
            <person name="Gharbi K."/>
            <person name="Hall N."/>
            <person name="Watson M."/>
            <person name="Adriaenssens E.M."/>
            <person name="Foster-Nyarko E."/>
            <person name="Jarju S."/>
            <person name="Secka A."/>
            <person name="Antonio M."/>
            <person name="Oren A."/>
            <person name="Chaudhuri R.R."/>
            <person name="La Ragione R."/>
            <person name="Hildebrand F."/>
            <person name="Pallen M.J."/>
        </authorList>
    </citation>
    <scope>NUCLEOTIDE SEQUENCE</scope>
    <source>
        <strain evidence="8">5032</strain>
    </source>
</reference>
<dbReference type="PANTHER" id="PTHR30629">
    <property type="entry name" value="PROPHAGE INTEGRASE"/>
    <property type="match status" value="1"/>
</dbReference>
<keyword evidence="3 5" id="KW-0238">DNA-binding</keyword>
<evidence type="ECO:0000256" key="4">
    <source>
        <dbReference type="ARBA" id="ARBA00023172"/>
    </source>
</evidence>
<evidence type="ECO:0000313" key="9">
    <source>
        <dbReference type="Proteomes" id="UP000823821"/>
    </source>
</evidence>